<comment type="caution">
    <text evidence="6">The sequence shown here is derived from an EMBL/GenBank/DDBJ whole genome shotgun (WGS) entry which is preliminary data.</text>
</comment>
<sequence>MIRSTIFLVLLLTLYPIPIQIQATPSIPNILGNNLIDQTCKKTPYYDLCIQTLVSCPESFHTDLEGLAKITVGAIAHKASAALRRIETILAKKEHSKPAVREALNACASRYRAVVEQDVPETLMSLRTGNYKFASRGTNDAATEAMSCEEDFAAGESPLSDLNVAVHDVSVVAAAIVQAVIES</sequence>
<dbReference type="GO" id="GO:0004857">
    <property type="term" value="F:enzyme inhibitor activity"/>
    <property type="evidence" value="ECO:0007669"/>
    <property type="project" value="InterPro"/>
</dbReference>
<evidence type="ECO:0000313" key="7">
    <source>
        <dbReference type="Proteomes" id="UP001154282"/>
    </source>
</evidence>
<evidence type="ECO:0000256" key="3">
    <source>
        <dbReference type="ARBA" id="ARBA00038471"/>
    </source>
</evidence>
<reference evidence="6" key="1">
    <citation type="submission" date="2022-08" db="EMBL/GenBank/DDBJ databases">
        <authorList>
            <person name="Gutierrez-Valencia J."/>
        </authorList>
    </citation>
    <scope>NUCLEOTIDE SEQUENCE</scope>
</reference>
<gene>
    <name evidence="6" type="ORF">LITE_LOCUS47943</name>
</gene>
<dbReference type="InterPro" id="IPR035513">
    <property type="entry name" value="Invertase/methylesterase_inhib"/>
</dbReference>
<dbReference type="EMBL" id="CAMGYJ010000010">
    <property type="protein sequence ID" value="CAI0556344.1"/>
    <property type="molecule type" value="Genomic_DNA"/>
</dbReference>
<protein>
    <recommendedName>
        <fullName evidence="5">Pectinesterase inhibitor domain-containing protein</fullName>
    </recommendedName>
</protein>
<dbReference type="NCBIfam" id="TIGR01614">
    <property type="entry name" value="PME_inhib"/>
    <property type="match status" value="1"/>
</dbReference>
<keyword evidence="7" id="KW-1185">Reference proteome</keyword>
<evidence type="ECO:0000313" key="6">
    <source>
        <dbReference type="EMBL" id="CAI0556344.1"/>
    </source>
</evidence>
<accession>A0AAV0RIH6</accession>
<evidence type="ECO:0000256" key="2">
    <source>
        <dbReference type="ARBA" id="ARBA00023157"/>
    </source>
</evidence>
<keyword evidence="2" id="KW-1015">Disulfide bond</keyword>
<name>A0AAV0RIH6_9ROSI</name>
<feature type="chain" id="PRO_5043673277" description="Pectinesterase inhibitor domain-containing protein" evidence="4">
    <location>
        <begin position="24"/>
        <end position="183"/>
    </location>
</feature>
<dbReference type="AlphaFoldDB" id="A0AAV0RIH6"/>
<dbReference type="Proteomes" id="UP001154282">
    <property type="component" value="Unassembled WGS sequence"/>
</dbReference>
<dbReference type="Gene3D" id="1.20.140.40">
    <property type="entry name" value="Invertase/pectin methylesterase inhibitor family protein"/>
    <property type="match status" value="1"/>
</dbReference>
<keyword evidence="1 4" id="KW-0732">Signal</keyword>
<feature type="signal peptide" evidence="4">
    <location>
        <begin position="1"/>
        <end position="23"/>
    </location>
</feature>
<evidence type="ECO:0000256" key="4">
    <source>
        <dbReference type="SAM" id="SignalP"/>
    </source>
</evidence>
<dbReference type="FunFam" id="1.20.140.40:FF:000009">
    <property type="entry name" value="Invertase/pectin methylesterase inhibitor family protein"/>
    <property type="match status" value="1"/>
</dbReference>
<proteinExistence type="inferred from homology"/>
<comment type="similarity">
    <text evidence="3">Belongs to the PMEI family.</text>
</comment>
<dbReference type="InterPro" id="IPR006501">
    <property type="entry name" value="Pectinesterase_inhib_dom"/>
</dbReference>
<dbReference type="CDD" id="cd15796">
    <property type="entry name" value="CIF_like"/>
    <property type="match status" value="1"/>
</dbReference>
<organism evidence="6 7">
    <name type="scientific">Linum tenue</name>
    <dbReference type="NCBI Taxonomy" id="586396"/>
    <lineage>
        <taxon>Eukaryota</taxon>
        <taxon>Viridiplantae</taxon>
        <taxon>Streptophyta</taxon>
        <taxon>Embryophyta</taxon>
        <taxon>Tracheophyta</taxon>
        <taxon>Spermatophyta</taxon>
        <taxon>Magnoliopsida</taxon>
        <taxon>eudicotyledons</taxon>
        <taxon>Gunneridae</taxon>
        <taxon>Pentapetalae</taxon>
        <taxon>rosids</taxon>
        <taxon>fabids</taxon>
        <taxon>Malpighiales</taxon>
        <taxon>Linaceae</taxon>
        <taxon>Linum</taxon>
    </lineage>
</organism>
<dbReference type="PANTHER" id="PTHR35357">
    <property type="entry name" value="OS02G0537100 PROTEIN"/>
    <property type="match status" value="1"/>
</dbReference>
<feature type="domain" description="Pectinesterase inhibitor" evidence="5">
    <location>
        <begin position="31"/>
        <end position="176"/>
    </location>
</feature>
<dbReference type="Pfam" id="PF04043">
    <property type="entry name" value="PMEI"/>
    <property type="match status" value="1"/>
</dbReference>
<evidence type="ECO:0000256" key="1">
    <source>
        <dbReference type="ARBA" id="ARBA00022729"/>
    </source>
</evidence>
<dbReference type="SMART" id="SM00856">
    <property type="entry name" value="PMEI"/>
    <property type="match status" value="1"/>
</dbReference>
<dbReference type="InterPro" id="IPR034087">
    <property type="entry name" value="C/VIF1"/>
</dbReference>
<dbReference type="SUPFAM" id="SSF101148">
    <property type="entry name" value="Plant invertase/pectin methylesterase inhibitor"/>
    <property type="match status" value="1"/>
</dbReference>
<evidence type="ECO:0000259" key="5">
    <source>
        <dbReference type="SMART" id="SM00856"/>
    </source>
</evidence>
<dbReference type="PANTHER" id="PTHR35357:SF8">
    <property type="entry name" value="OS01G0111000 PROTEIN"/>
    <property type="match status" value="1"/>
</dbReference>